<dbReference type="SUPFAM" id="SSF48452">
    <property type="entry name" value="TPR-like"/>
    <property type="match status" value="1"/>
</dbReference>
<evidence type="ECO:0000256" key="1">
    <source>
        <dbReference type="ARBA" id="ARBA00023015"/>
    </source>
</evidence>
<dbReference type="Proteomes" id="UP000257080">
    <property type="component" value="Unassembled WGS sequence"/>
</dbReference>
<reference evidence="4 5" key="1">
    <citation type="submission" date="2017-04" db="EMBL/GenBank/DDBJ databases">
        <title>Comparative genome analysis of Subtercola boreus.</title>
        <authorList>
            <person name="Cho Y.-J."/>
            <person name="Cho A."/>
            <person name="Kim O.-S."/>
            <person name="Lee J.-I."/>
        </authorList>
    </citation>
    <scope>NUCLEOTIDE SEQUENCE [LARGE SCALE GENOMIC DNA]</scope>
    <source>
        <strain evidence="4 5">P28004</strain>
    </source>
</reference>
<dbReference type="OrthoDB" id="5509004at2"/>
<evidence type="ECO:0000259" key="3">
    <source>
        <dbReference type="SMART" id="SM01043"/>
    </source>
</evidence>
<dbReference type="RefSeq" id="WP_116419792.1">
    <property type="nucleotide sequence ID" value="NZ_NBXC01000030.1"/>
</dbReference>
<dbReference type="GO" id="GO:0003677">
    <property type="term" value="F:DNA binding"/>
    <property type="evidence" value="ECO:0007669"/>
    <property type="project" value="TreeGrafter"/>
</dbReference>
<proteinExistence type="predicted"/>
<dbReference type="InterPro" id="IPR051677">
    <property type="entry name" value="AfsR-DnrI-RedD_regulator"/>
</dbReference>
<dbReference type="SMART" id="SM01043">
    <property type="entry name" value="BTAD"/>
    <property type="match status" value="1"/>
</dbReference>
<keyword evidence="1" id="KW-0805">Transcription regulation</keyword>
<dbReference type="GO" id="GO:0006355">
    <property type="term" value="P:regulation of DNA-templated transcription"/>
    <property type="evidence" value="ECO:0007669"/>
    <property type="project" value="TreeGrafter"/>
</dbReference>
<name>A0A3E0W7J5_9MICO</name>
<evidence type="ECO:0000313" key="4">
    <source>
        <dbReference type="EMBL" id="RFA24891.1"/>
    </source>
</evidence>
<keyword evidence="2" id="KW-0804">Transcription</keyword>
<dbReference type="PANTHER" id="PTHR35807">
    <property type="entry name" value="TRANSCRIPTIONAL REGULATOR REDD-RELATED"/>
    <property type="match status" value="1"/>
</dbReference>
<sequence>MSHIRLLGGFSLTEPVYAPTSFGSRRLLAYLALKPTAITRASIAGTLWPEANDHRAGLSLRSTLTRMDPAHRLLLDIGPTTLGLSRDVEVDLHSSHRLAVRLLPIDLTPSLSDISISAVAALSEELLPDWYDEWVVAAAEDWRALRMNGLEVQTRELLKRRRLPEAGVAARAAIAVEPLRESAQAALIRVHLAEGNPSEALRVYRRYSVLLDGALGLAPTIALAALIRDHDTSDS</sequence>
<dbReference type="InterPro" id="IPR005158">
    <property type="entry name" value="BTAD"/>
</dbReference>
<comment type="caution">
    <text evidence="4">The sequence shown here is derived from an EMBL/GenBank/DDBJ whole genome shotgun (WGS) entry which is preliminary data.</text>
</comment>
<dbReference type="Pfam" id="PF03704">
    <property type="entry name" value="BTAD"/>
    <property type="match status" value="1"/>
</dbReference>
<accession>A0A3E0W7J5</accession>
<gene>
    <name evidence="4" type="ORF">B7R25_15105</name>
</gene>
<evidence type="ECO:0000256" key="2">
    <source>
        <dbReference type="ARBA" id="ARBA00023163"/>
    </source>
</evidence>
<dbReference type="PANTHER" id="PTHR35807:SF1">
    <property type="entry name" value="TRANSCRIPTIONAL REGULATOR REDD"/>
    <property type="match status" value="1"/>
</dbReference>
<dbReference type="AlphaFoldDB" id="A0A3E0W7J5"/>
<dbReference type="InterPro" id="IPR011990">
    <property type="entry name" value="TPR-like_helical_dom_sf"/>
</dbReference>
<evidence type="ECO:0000313" key="5">
    <source>
        <dbReference type="Proteomes" id="UP000257080"/>
    </source>
</evidence>
<dbReference type="EMBL" id="NBXE01000035">
    <property type="protein sequence ID" value="RFA24891.1"/>
    <property type="molecule type" value="Genomic_DNA"/>
</dbReference>
<protein>
    <recommendedName>
        <fullName evidence="3">Bacterial transcriptional activator domain-containing protein</fullName>
    </recommendedName>
</protein>
<dbReference type="Gene3D" id="1.25.40.10">
    <property type="entry name" value="Tetratricopeptide repeat domain"/>
    <property type="match status" value="1"/>
</dbReference>
<feature type="domain" description="Bacterial transcriptional activator" evidence="3">
    <location>
        <begin position="90"/>
        <end position="228"/>
    </location>
</feature>
<organism evidence="4 5">
    <name type="scientific">Subtercola boreus</name>
    <dbReference type="NCBI Taxonomy" id="120213"/>
    <lineage>
        <taxon>Bacteria</taxon>
        <taxon>Bacillati</taxon>
        <taxon>Actinomycetota</taxon>
        <taxon>Actinomycetes</taxon>
        <taxon>Micrococcales</taxon>
        <taxon>Microbacteriaceae</taxon>
        <taxon>Subtercola</taxon>
    </lineage>
</organism>